<dbReference type="EMBL" id="CAJNOO010000103">
    <property type="protein sequence ID" value="CAF0804430.1"/>
    <property type="molecule type" value="Genomic_DNA"/>
</dbReference>
<proteinExistence type="predicted"/>
<evidence type="ECO:0000256" key="1">
    <source>
        <dbReference type="SAM" id="Phobius"/>
    </source>
</evidence>
<name>A0A813T0A0_9BILA</name>
<dbReference type="Proteomes" id="UP000663882">
    <property type="component" value="Unassembled WGS sequence"/>
</dbReference>
<accession>A0A813T0A0</accession>
<organism evidence="2 3">
    <name type="scientific">Rotaria sordida</name>
    <dbReference type="NCBI Taxonomy" id="392033"/>
    <lineage>
        <taxon>Eukaryota</taxon>
        <taxon>Metazoa</taxon>
        <taxon>Spiralia</taxon>
        <taxon>Gnathifera</taxon>
        <taxon>Rotifera</taxon>
        <taxon>Eurotatoria</taxon>
        <taxon>Bdelloidea</taxon>
        <taxon>Philodinida</taxon>
        <taxon>Philodinidae</taxon>
        <taxon>Rotaria</taxon>
    </lineage>
</organism>
<evidence type="ECO:0000313" key="3">
    <source>
        <dbReference type="Proteomes" id="UP000663882"/>
    </source>
</evidence>
<protein>
    <submittedName>
        <fullName evidence="2">Uncharacterized protein</fullName>
    </submittedName>
</protein>
<comment type="caution">
    <text evidence="2">The sequence shown here is derived from an EMBL/GenBank/DDBJ whole genome shotgun (WGS) entry which is preliminary data.</text>
</comment>
<keyword evidence="1" id="KW-0472">Membrane</keyword>
<feature type="transmembrane region" description="Helical" evidence="1">
    <location>
        <begin position="265"/>
        <end position="283"/>
    </location>
</feature>
<dbReference type="OrthoDB" id="9978142at2759"/>
<sequence length="285" mass="32505">MELYEMLPDSLLNRTQICQINCTQNQTMLDNFKKISGCIKDHFKICEGYLSMDFNTQLVSYSLTTADAIDIVNENSSLIRADLVTNYLSYIKTNITAIRFRQLKMKFSKTNPHRLNINYFCRTQIDDCAYQEIETIYPVYIANQHMLKRIQPIFYDLSISYGTKIECMNDISNETPILCSGYCTLTLDFHTMTKGCNETLSSDALGINMSFGLAYPNNPKFTAQVSSLVLVCNKPNCNSNTSITKVIAITNAFLTAQSIGVRMIVIHRSFLLFYGIMFFLILLNL</sequence>
<keyword evidence="1" id="KW-0812">Transmembrane</keyword>
<evidence type="ECO:0000313" key="2">
    <source>
        <dbReference type="EMBL" id="CAF0804430.1"/>
    </source>
</evidence>
<keyword evidence="1" id="KW-1133">Transmembrane helix</keyword>
<gene>
    <name evidence="2" type="ORF">RFH988_LOCUS4089</name>
</gene>
<dbReference type="AlphaFoldDB" id="A0A813T0A0"/>
<reference evidence="2" key="1">
    <citation type="submission" date="2021-02" db="EMBL/GenBank/DDBJ databases">
        <authorList>
            <person name="Nowell W R."/>
        </authorList>
    </citation>
    <scope>NUCLEOTIDE SEQUENCE</scope>
</reference>